<feature type="domain" description="Calcineurin-like phosphoesterase" evidence="1">
    <location>
        <begin position="41"/>
        <end position="128"/>
    </location>
</feature>
<feature type="non-terminal residue" evidence="2">
    <location>
        <position position="163"/>
    </location>
</feature>
<dbReference type="EMBL" id="BARS01018362">
    <property type="protein sequence ID" value="GAF93605.1"/>
    <property type="molecule type" value="Genomic_DNA"/>
</dbReference>
<organism evidence="2">
    <name type="scientific">marine sediment metagenome</name>
    <dbReference type="NCBI Taxonomy" id="412755"/>
    <lineage>
        <taxon>unclassified sequences</taxon>
        <taxon>metagenomes</taxon>
        <taxon>ecological metagenomes</taxon>
    </lineage>
</organism>
<evidence type="ECO:0000313" key="2">
    <source>
        <dbReference type="EMBL" id="GAF93605.1"/>
    </source>
</evidence>
<dbReference type="SUPFAM" id="SSF56300">
    <property type="entry name" value="Metallo-dependent phosphatases"/>
    <property type="match status" value="1"/>
</dbReference>
<dbReference type="AlphaFoldDB" id="X0UYV8"/>
<reference evidence="2" key="1">
    <citation type="journal article" date="2014" name="Front. Microbiol.">
        <title>High frequency of phylogenetically diverse reductive dehalogenase-homologous genes in deep subseafloor sedimentary metagenomes.</title>
        <authorList>
            <person name="Kawai M."/>
            <person name="Futagami T."/>
            <person name="Toyoda A."/>
            <person name="Takaki Y."/>
            <person name="Nishi S."/>
            <person name="Hori S."/>
            <person name="Arai W."/>
            <person name="Tsubouchi T."/>
            <person name="Morono Y."/>
            <person name="Uchiyama I."/>
            <person name="Ito T."/>
            <person name="Fujiyama A."/>
            <person name="Inagaki F."/>
            <person name="Takami H."/>
        </authorList>
    </citation>
    <scope>NUCLEOTIDE SEQUENCE</scope>
    <source>
        <strain evidence="2">Expedition CK06-06</strain>
    </source>
</reference>
<dbReference type="Pfam" id="PF00149">
    <property type="entry name" value="Metallophos"/>
    <property type="match status" value="1"/>
</dbReference>
<protein>
    <recommendedName>
        <fullName evidence="1">Calcineurin-like phosphoesterase domain-containing protein</fullName>
    </recommendedName>
</protein>
<dbReference type="InterPro" id="IPR029052">
    <property type="entry name" value="Metallo-depent_PP-like"/>
</dbReference>
<evidence type="ECO:0000259" key="1">
    <source>
        <dbReference type="Pfam" id="PF00149"/>
    </source>
</evidence>
<gene>
    <name evidence="2" type="ORF">S01H1_29879</name>
</gene>
<name>X0UYV8_9ZZZZ</name>
<dbReference type="GO" id="GO:0016787">
    <property type="term" value="F:hydrolase activity"/>
    <property type="evidence" value="ECO:0007669"/>
    <property type="project" value="InterPro"/>
</dbReference>
<proteinExistence type="predicted"/>
<sequence>MTSKQQNIKNKHDWQNVTVNHNLGRKVNVHKFNLDKVTLNLIGDIHYGSKFTAKDELLNVLDWCNDNDNPMILMGDIMETATRDSVGAGVYEQDEIVQRQLEHMVNLFKPLNHLILGSHVGNHEARVYNKSGLDLAKIFAKMINVPYLGVGAAHIIRVGNKSY</sequence>
<dbReference type="InterPro" id="IPR004843">
    <property type="entry name" value="Calcineurin-like_PHP"/>
</dbReference>
<accession>X0UYV8</accession>
<comment type="caution">
    <text evidence="2">The sequence shown here is derived from an EMBL/GenBank/DDBJ whole genome shotgun (WGS) entry which is preliminary data.</text>
</comment>